<dbReference type="GO" id="GO:0032259">
    <property type="term" value="P:methylation"/>
    <property type="evidence" value="ECO:0007669"/>
    <property type="project" value="UniProtKB-KW"/>
</dbReference>
<evidence type="ECO:0000256" key="1">
    <source>
        <dbReference type="ARBA" id="ARBA00022603"/>
    </source>
</evidence>
<proteinExistence type="predicted"/>
<organism evidence="5">
    <name type="scientific">uncultured alpha proteobacterium EBAC2C11</name>
    <dbReference type="NCBI Taxonomy" id="295349"/>
    <lineage>
        <taxon>Bacteria</taxon>
        <taxon>Pseudomonadati</taxon>
        <taxon>Pseudomonadota</taxon>
        <taxon>Alphaproteobacteria</taxon>
        <taxon>Candidatus Puniceispirillales</taxon>
        <taxon>environmental samples</taxon>
    </lineage>
</organism>
<keyword evidence="1" id="KW-0489">Methyltransferase</keyword>
<name>Q5UF07_9PROT</name>
<dbReference type="AlphaFoldDB" id="Q5UF07"/>
<evidence type="ECO:0000313" key="5">
    <source>
        <dbReference type="EMBL" id="AAV31617.1"/>
    </source>
</evidence>
<feature type="region of interest" description="Disordered" evidence="3">
    <location>
        <begin position="280"/>
        <end position="307"/>
    </location>
</feature>
<dbReference type="CDD" id="cd02440">
    <property type="entry name" value="AdoMet_MTases"/>
    <property type="match status" value="1"/>
</dbReference>
<dbReference type="InterPro" id="IPR029063">
    <property type="entry name" value="SAM-dependent_MTases_sf"/>
</dbReference>
<feature type="domain" description="Methyltransferase type 11" evidence="4">
    <location>
        <begin position="57"/>
        <end position="152"/>
    </location>
</feature>
<dbReference type="InterPro" id="IPR050602">
    <property type="entry name" value="Malonyl-ACP_OMT"/>
</dbReference>
<evidence type="ECO:0000259" key="4">
    <source>
        <dbReference type="Pfam" id="PF08241"/>
    </source>
</evidence>
<evidence type="ECO:0000256" key="3">
    <source>
        <dbReference type="SAM" id="MobiDB-lite"/>
    </source>
</evidence>
<dbReference type="PANTHER" id="PTHR13090">
    <property type="entry name" value="ARGININE-HYDROXYLASE NDUFAF5, MITOCHONDRIAL"/>
    <property type="match status" value="1"/>
</dbReference>
<keyword evidence="2" id="KW-0808">Transferase</keyword>
<gene>
    <name evidence="5" type="ORF">Red2C11_30</name>
</gene>
<protein>
    <recommendedName>
        <fullName evidence="4">Methyltransferase type 11 domain-containing protein</fullName>
    </recommendedName>
</protein>
<dbReference type="InterPro" id="IPR013216">
    <property type="entry name" value="Methyltransf_11"/>
</dbReference>
<evidence type="ECO:0000256" key="2">
    <source>
        <dbReference type="ARBA" id="ARBA00022679"/>
    </source>
</evidence>
<dbReference type="EMBL" id="AY744399">
    <property type="protein sequence ID" value="AAV31617.1"/>
    <property type="molecule type" value="Genomic_DNA"/>
</dbReference>
<dbReference type="Gene3D" id="3.40.50.150">
    <property type="entry name" value="Vaccinia Virus protein VP39"/>
    <property type="match status" value="1"/>
</dbReference>
<dbReference type="SUPFAM" id="SSF53335">
    <property type="entry name" value="S-adenosyl-L-methionine-dependent methyltransferases"/>
    <property type="match status" value="1"/>
</dbReference>
<accession>Q5UF07</accession>
<dbReference type="PANTHER" id="PTHR13090:SF1">
    <property type="entry name" value="ARGININE-HYDROXYLASE NDUFAF5, MITOCHONDRIAL"/>
    <property type="match status" value="1"/>
</dbReference>
<reference evidence="5" key="1">
    <citation type="submission" date="2004-09" db="EMBL/GenBank/DDBJ databases">
        <title>SAR116.</title>
        <authorList>
            <person name="Sabehi G."/>
            <person name="Beja O."/>
        </authorList>
    </citation>
    <scope>NUCLEOTIDE SEQUENCE</scope>
</reference>
<sequence>MQSMGVPIPQLFDMRALRWNRQRAAASYDKFAFLKDEAARRLADRVDLMRRDFDLCLDLGAHDGRLSHHLAPLGKIRTIVHSDPAAKFSNNLFPKNKNHMAAPFVVHDFTSLPFADKTFDAVFSCLSFHWVDDLPGLLLQIRHLLRPDGLCLVNLLGGNSLHELRASLIAAEQDITGGFSPRCAPMADIRDVGGLLGRAGLALPVADSDRLTVNYPNMYRLMRDLRGMGEQNVLLGRLRHPTKRAVFARAAEIYQDKFGLANGLIPASFEIITLTGWAPHKSQQKPLRPGSARTRLASAVDSDEITP</sequence>
<dbReference type="GO" id="GO:0008757">
    <property type="term" value="F:S-adenosylmethionine-dependent methyltransferase activity"/>
    <property type="evidence" value="ECO:0007669"/>
    <property type="project" value="InterPro"/>
</dbReference>
<dbReference type="Pfam" id="PF08241">
    <property type="entry name" value="Methyltransf_11"/>
    <property type="match status" value="1"/>
</dbReference>